<feature type="chain" id="PRO_5009254004" evidence="1">
    <location>
        <begin position="27"/>
        <end position="396"/>
    </location>
</feature>
<dbReference type="Pfam" id="PF07396">
    <property type="entry name" value="Porin_O_P"/>
    <property type="match status" value="1"/>
</dbReference>
<dbReference type="EMBL" id="LT629751">
    <property type="protein sequence ID" value="SDR80012.1"/>
    <property type="molecule type" value="Genomic_DNA"/>
</dbReference>
<protein>
    <submittedName>
        <fullName evidence="2">Phosphate-selective porin O and P</fullName>
    </submittedName>
</protein>
<proteinExistence type="predicted"/>
<reference evidence="3" key="1">
    <citation type="submission" date="2016-10" db="EMBL/GenBank/DDBJ databases">
        <authorList>
            <person name="Varghese N."/>
            <person name="Submissions S."/>
        </authorList>
    </citation>
    <scope>NUCLEOTIDE SEQUENCE [LARGE SCALE GENOMIC DNA]</scope>
    <source>
        <strain evidence="3">KCTC 32247</strain>
    </source>
</reference>
<evidence type="ECO:0000313" key="3">
    <source>
        <dbReference type="Proteomes" id="UP000243359"/>
    </source>
</evidence>
<feature type="signal peptide" evidence="1">
    <location>
        <begin position="1"/>
        <end position="26"/>
    </location>
</feature>
<evidence type="ECO:0000313" key="2">
    <source>
        <dbReference type="EMBL" id="SDR80012.1"/>
    </source>
</evidence>
<dbReference type="AlphaFoldDB" id="A0A1H1M0M5"/>
<dbReference type="RefSeq" id="WP_090347327.1">
    <property type="nucleotide sequence ID" value="NZ_LT629751.1"/>
</dbReference>
<organism evidence="2 3">
    <name type="scientific">Pseudomonas oryzae</name>
    <dbReference type="NCBI Taxonomy" id="1392877"/>
    <lineage>
        <taxon>Bacteria</taxon>
        <taxon>Pseudomonadati</taxon>
        <taxon>Pseudomonadota</taxon>
        <taxon>Gammaproteobacteria</taxon>
        <taxon>Pseudomonadales</taxon>
        <taxon>Pseudomonadaceae</taxon>
        <taxon>Pseudomonas</taxon>
    </lineage>
</organism>
<evidence type="ECO:0000256" key="1">
    <source>
        <dbReference type="SAM" id="SignalP"/>
    </source>
</evidence>
<dbReference type="SUPFAM" id="SSF56935">
    <property type="entry name" value="Porins"/>
    <property type="match status" value="1"/>
</dbReference>
<dbReference type="STRING" id="1392877.SAMN05216221_0355"/>
<gene>
    <name evidence="2" type="ORF">SAMN05216221_0355</name>
</gene>
<keyword evidence="3" id="KW-1185">Reference proteome</keyword>
<dbReference type="Proteomes" id="UP000243359">
    <property type="component" value="Chromosome I"/>
</dbReference>
<dbReference type="InterPro" id="IPR010870">
    <property type="entry name" value="Porin_O/P"/>
</dbReference>
<dbReference type="OrthoDB" id="625456at2"/>
<accession>A0A1H1M0M5</accession>
<name>A0A1H1M0M5_9PSED</name>
<sequence length="396" mass="43427">MRHPLTRRTSLLLCPLLAAPLLTAFALPAAAVQVTDNLDLGGAIRGRLDYDPDRDIAEFGFDTAFLTATYTSDSWIGAAKYRFYGKHRPFDYTDKIGDISFAEYAWLGYKLDAERQVQAGLMPIPFGLQPYFGSTFFLSLGNVIGLEDTQDIGIKYTQKNDDWDLQAAWFGMPAEQGKGTSRGGRTYGTSVASADAYVVDGSDNHEENIVVARLARNLQLGDWASEVGVSGLTSTLENQDTGKDGDRRAFAVHYLGQNGPWGVQFLAARQSMSPENPGSDHLVSFGSFDGTFNVAAKGNLYVADLSYTLPGQYGWFSGVKLYANYSHFTKDASGFEDSQRFIAGSSFTFGPLWIALEWLHGKHDPYIGGGSYTQSLGAGGSDRWENQVYSNVGYYF</sequence>
<keyword evidence="1" id="KW-0732">Signal</keyword>